<organism evidence="2 3">
    <name type="scientific">Pseudonocardia aurantiaca</name>
    <dbReference type="NCBI Taxonomy" id="75290"/>
    <lineage>
        <taxon>Bacteria</taxon>
        <taxon>Bacillati</taxon>
        <taxon>Actinomycetota</taxon>
        <taxon>Actinomycetes</taxon>
        <taxon>Pseudonocardiales</taxon>
        <taxon>Pseudonocardiaceae</taxon>
        <taxon>Pseudonocardia</taxon>
    </lineage>
</organism>
<name>A0ABW4FEJ5_9PSEU</name>
<feature type="transmembrane region" description="Helical" evidence="1">
    <location>
        <begin position="68"/>
        <end position="89"/>
    </location>
</feature>
<evidence type="ECO:0000313" key="3">
    <source>
        <dbReference type="Proteomes" id="UP001597145"/>
    </source>
</evidence>
<keyword evidence="3" id="KW-1185">Reference proteome</keyword>
<proteinExistence type="predicted"/>
<gene>
    <name evidence="2" type="ORF">ACFSCY_02860</name>
</gene>
<evidence type="ECO:0000256" key="1">
    <source>
        <dbReference type="SAM" id="Phobius"/>
    </source>
</evidence>
<dbReference type="RefSeq" id="WP_343988402.1">
    <property type="nucleotide sequence ID" value="NZ_BAAAJG010000029.1"/>
</dbReference>
<dbReference type="Proteomes" id="UP001597145">
    <property type="component" value="Unassembled WGS sequence"/>
</dbReference>
<keyword evidence="1" id="KW-0812">Transmembrane</keyword>
<sequence length="99" mass="11162">MNSQERRALRAIEKNLTVEDPVLAELLRLSERTPRGWTHWFAGEWIHRFAGWLAVAFLLLGLGLGDGVLLLTAGLLTGGAGLGWIVRAVRSDEHHRRRR</sequence>
<keyword evidence="1" id="KW-1133">Transmembrane helix</keyword>
<comment type="caution">
    <text evidence="2">The sequence shown here is derived from an EMBL/GenBank/DDBJ whole genome shotgun (WGS) entry which is preliminary data.</text>
</comment>
<feature type="transmembrane region" description="Helical" evidence="1">
    <location>
        <begin position="45"/>
        <end position="62"/>
    </location>
</feature>
<evidence type="ECO:0000313" key="2">
    <source>
        <dbReference type="EMBL" id="MFD1528372.1"/>
    </source>
</evidence>
<dbReference type="Pfam" id="PF11239">
    <property type="entry name" value="DUF3040"/>
    <property type="match status" value="1"/>
</dbReference>
<keyword evidence="1" id="KW-0472">Membrane</keyword>
<dbReference type="InterPro" id="IPR021401">
    <property type="entry name" value="DUF3040"/>
</dbReference>
<reference evidence="3" key="1">
    <citation type="journal article" date="2019" name="Int. J. Syst. Evol. Microbiol.">
        <title>The Global Catalogue of Microorganisms (GCM) 10K type strain sequencing project: providing services to taxonomists for standard genome sequencing and annotation.</title>
        <authorList>
            <consortium name="The Broad Institute Genomics Platform"/>
            <consortium name="The Broad Institute Genome Sequencing Center for Infectious Disease"/>
            <person name="Wu L."/>
            <person name="Ma J."/>
        </authorList>
    </citation>
    <scope>NUCLEOTIDE SEQUENCE [LARGE SCALE GENOMIC DNA]</scope>
    <source>
        <strain evidence="3">JCM 12165</strain>
    </source>
</reference>
<accession>A0ABW4FEJ5</accession>
<dbReference type="EMBL" id="JBHUCP010000002">
    <property type="protein sequence ID" value="MFD1528372.1"/>
    <property type="molecule type" value="Genomic_DNA"/>
</dbReference>
<protein>
    <submittedName>
        <fullName evidence="2">DUF3040 domain-containing protein</fullName>
    </submittedName>
</protein>